<feature type="compositionally biased region" description="Basic and acidic residues" evidence="4">
    <location>
        <begin position="122"/>
        <end position="163"/>
    </location>
</feature>
<feature type="region of interest" description="Disordered" evidence="4">
    <location>
        <begin position="114"/>
        <end position="163"/>
    </location>
</feature>
<dbReference type="InterPro" id="IPR050492">
    <property type="entry name" value="Bact_metal-bind_prot9"/>
</dbReference>
<gene>
    <name evidence="5" type="ORF">ENS06_12135</name>
</gene>
<keyword evidence="3" id="KW-0732">Signal</keyword>
<evidence type="ECO:0000256" key="4">
    <source>
        <dbReference type="SAM" id="MobiDB-lite"/>
    </source>
</evidence>
<protein>
    <submittedName>
        <fullName evidence="5">Cation ABC transporter substrate-binding protein</fullName>
    </submittedName>
</protein>
<comment type="caution">
    <text evidence="5">The sequence shown here is derived from an EMBL/GenBank/DDBJ whole genome shotgun (WGS) entry which is preliminary data.</text>
</comment>
<dbReference type="EMBL" id="DSTK01000036">
    <property type="protein sequence ID" value="HFK98052.1"/>
    <property type="molecule type" value="Genomic_DNA"/>
</dbReference>
<dbReference type="AlphaFoldDB" id="A0A832A5M7"/>
<organism evidence="5">
    <name type="scientific">Desulfacinum infernum</name>
    <dbReference type="NCBI Taxonomy" id="35837"/>
    <lineage>
        <taxon>Bacteria</taxon>
        <taxon>Pseudomonadati</taxon>
        <taxon>Thermodesulfobacteriota</taxon>
        <taxon>Syntrophobacteria</taxon>
        <taxon>Syntrophobacterales</taxon>
        <taxon>Syntrophobacteraceae</taxon>
        <taxon>Desulfacinum</taxon>
    </lineage>
</organism>
<dbReference type="PANTHER" id="PTHR42953:SF3">
    <property type="entry name" value="HIGH-AFFINITY ZINC UPTAKE SYSTEM PROTEIN ZNUA"/>
    <property type="match status" value="1"/>
</dbReference>
<dbReference type="InterPro" id="IPR006129">
    <property type="entry name" value="AdhesinB"/>
</dbReference>
<evidence type="ECO:0000256" key="2">
    <source>
        <dbReference type="ARBA" id="ARBA00022448"/>
    </source>
</evidence>
<comment type="similarity">
    <text evidence="1">Belongs to the bacterial solute-binding protein 9 family.</text>
</comment>
<dbReference type="Gene3D" id="3.40.50.1980">
    <property type="entry name" value="Nitrogenase molybdenum iron protein domain"/>
    <property type="match status" value="2"/>
</dbReference>
<evidence type="ECO:0000256" key="3">
    <source>
        <dbReference type="ARBA" id="ARBA00022729"/>
    </source>
</evidence>
<evidence type="ECO:0000256" key="1">
    <source>
        <dbReference type="ARBA" id="ARBA00011028"/>
    </source>
</evidence>
<sequence length="321" mass="35461">MQRGRFFAIIIGALTVLGLDVGVACAGALKVFVTLAPQKEFVERLGGDRVQVMVLVPSGADPHTFEPSPGQMKALADASLFFPIGIPFEKKLIPRIGSLNPQLKIVPMDQGLPKRFLTGHQHGREEGGRGEKEHAHEKAEGNSREAKASGHEPHVHEDGEPDPHVWLSPPLVMAMARTTVLALMAADPEDRAGYEARYKQFLSDVAALDLEIFKTFQEAKPPRAFYVFHPSWGYFADAYGLEQVAVESEGKEAKPVHLKEIITSARRAGVKTLFVQPQFSTRSAEMVAKEIGAQLEVIDPLAEKWMDNLRQVSRRLREAMP</sequence>
<dbReference type="SUPFAM" id="SSF53807">
    <property type="entry name" value="Helical backbone' metal receptor"/>
    <property type="match status" value="1"/>
</dbReference>
<dbReference type="GO" id="GO:0007155">
    <property type="term" value="P:cell adhesion"/>
    <property type="evidence" value="ECO:0007669"/>
    <property type="project" value="InterPro"/>
</dbReference>
<reference evidence="5" key="1">
    <citation type="journal article" date="2020" name="mSystems">
        <title>Genome- and Community-Level Interaction Insights into Carbon Utilization and Element Cycling Functions of Hydrothermarchaeota in Hydrothermal Sediment.</title>
        <authorList>
            <person name="Zhou Z."/>
            <person name="Liu Y."/>
            <person name="Xu W."/>
            <person name="Pan J."/>
            <person name="Luo Z.H."/>
            <person name="Li M."/>
        </authorList>
    </citation>
    <scope>NUCLEOTIDE SEQUENCE [LARGE SCALE GENOMIC DNA]</scope>
    <source>
        <strain evidence="5">SpSt-456</strain>
    </source>
</reference>
<dbReference type="InterPro" id="IPR006127">
    <property type="entry name" value="ZnuA-like"/>
</dbReference>
<accession>A0A832A5M7</accession>
<proteinExistence type="inferred from homology"/>
<dbReference type="GO" id="GO:0030001">
    <property type="term" value="P:metal ion transport"/>
    <property type="evidence" value="ECO:0007669"/>
    <property type="project" value="InterPro"/>
</dbReference>
<evidence type="ECO:0000313" key="5">
    <source>
        <dbReference type="EMBL" id="HFK98052.1"/>
    </source>
</evidence>
<dbReference type="PANTHER" id="PTHR42953">
    <property type="entry name" value="HIGH-AFFINITY ZINC UPTAKE SYSTEM PROTEIN ZNUA-RELATED"/>
    <property type="match status" value="1"/>
</dbReference>
<dbReference type="GO" id="GO:0046872">
    <property type="term" value="F:metal ion binding"/>
    <property type="evidence" value="ECO:0007669"/>
    <property type="project" value="InterPro"/>
</dbReference>
<dbReference type="PRINTS" id="PR00691">
    <property type="entry name" value="ADHESINB"/>
</dbReference>
<keyword evidence="2" id="KW-0813">Transport</keyword>
<name>A0A832A5M7_9BACT</name>
<dbReference type="Pfam" id="PF01297">
    <property type="entry name" value="ZnuA"/>
    <property type="match status" value="1"/>
</dbReference>